<keyword evidence="1" id="KW-0472">Membrane</keyword>
<gene>
    <name evidence="2" type="ORF">LMXM_33_0980</name>
</gene>
<dbReference type="VEuPathDB" id="TriTrypDB:LmxM.33.0980"/>
<dbReference type="InterPro" id="IPR009944">
    <property type="entry name" value="Amastin"/>
</dbReference>
<dbReference type="GeneID" id="13452294"/>
<dbReference type="PANTHER" id="PTHR33297:SF4">
    <property type="entry name" value="AMASTIN"/>
    <property type="match status" value="1"/>
</dbReference>
<dbReference type="OMA" id="CMLDCYL"/>
<dbReference type="KEGG" id="lmi:LMXM_33_0980"/>
<keyword evidence="1" id="KW-0812">Transmembrane</keyword>
<dbReference type="PANTHER" id="PTHR33297">
    <property type="entry name" value="AMASTIN-LIKE SURFACE PROTEIN-LIKE PROTEIN-RELATED"/>
    <property type="match status" value="1"/>
</dbReference>
<dbReference type="PhylomeDB" id="E9B4S0"/>
<accession>E9B4S0</accession>
<protein>
    <submittedName>
        <fullName evidence="2">Amastin-like protein</fullName>
    </submittedName>
</protein>
<evidence type="ECO:0000256" key="1">
    <source>
        <dbReference type="SAM" id="Phobius"/>
    </source>
</evidence>
<reference evidence="2 3" key="1">
    <citation type="journal article" date="2011" name="Genome Res.">
        <title>Chromosome and gene copy number variation allow major structural change between species and strains of Leishmania.</title>
        <authorList>
            <person name="Rogers M.B."/>
            <person name="Hilley J.D."/>
            <person name="Dickens N.J."/>
            <person name="Wilkes J."/>
            <person name="Bates P.A."/>
            <person name="Depledge D.P."/>
            <person name="Harris D."/>
            <person name="Her Y."/>
            <person name="Herzyk P."/>
            <person name="Imamura H."/>
            <person name="Otto T.D."/>
            <person name="Sanders M."/>
            <person name="Seeger K."/>
            <person name="Dujardin J.C."/>
            <person name="Berriman M."/>
            <person name="Smith D.F."/>
            <person name="Hertz-Fowler C."/>
            <person name="Mottram J.C."/>
        </authorList>
    </citation>
    <scope>NUCLEOTIDE SEQUENCE [LARGE SCALE GENOMIC DNA]</scope>
    <source>
        <strain evidence="2 3">MHOM/GT/2001/U1103</strain>
    </source>
</reference>
<proteinExistence type="predicted"/>
<sequence length="193" mass="20625">MGCVSGIIFGVLQFVALLFIAVGTPLAMYIPRNDSAPLIYNGYCISLWGIRDRCLVLLYSVSPKDVWSECDGRVSRFKTAQVCAIAAAVVLVASMLASCLDACCCHCIKCVCGLLNLLAAGLLAISWGCMLDCYLNNQGSHVVMNVDVCTQMRNFTGLDNAFPQGMQLGAGFALLVAACVISFANIFVMLIPC</sequence>
<evidence type="ECO:0000313" key="2">
    <source>
        <dbReference type="EMBL" id="CBZ30239.1"/>
    </source>
</evidence>
<keyword evidence="3" id="KW-1185">Reference proteome</keyword>
<keyword evidence="1" id="KW-1133">Transmembrane helix</keyword>
<feature type="transmembrane region" description="Helical" evidence="1">
    <location>
        <begin position="79"/>
        <end position="100"/>
    </location>
</feature>
<dbReference type="RefSeq" id="XP_003878687.1">
    <property type="nucleotide sequence ID" value="XM_003878638.1"/>
</dbReference>
<dbReference type="OrthoDB" id="265142at2759"/>
<dbReference type="Pfam" id="PF07344">
    <property type="entry name" value="Amastin"/>
    <property type="match status" value="1"/>
</dbReference>
<feature type="transmembrane region" description="Helical" evidence="1">
    <location>
        <begin position="168"/>
        <end position="191"/>
    </location>
</feature>
<dbReference type="AlphaFoldDB" id="E9B4S0"/>
<feature type="transmembrane region" description="Helical" evidence="1">
    <location>
        <begin position="6"/>
        <end position="26"/>
    </location>
</feature>
<feature type="transmembrane region" description="Helical" evidence="1">
    <location>
        <begin position="107"/>
        <end position="127"/>
    </location>
</feature>
<dbReference type="Proteomes" id="UP000007259">
    <property type="component" value="Chromosome 33"/>
</dbReference>
<organism evidence="2 3">
    <name type="scientific">Leishmania mexicana (strain MHOM/GT/2001/U1103)</name>
    <dbReference type="NCBI Taxonomy" id="929439"/>
    <lineage>
        <taxon>Eukaryota</taxon>
        <taxon>Discoba</taxon>
        <taxon>Euglenozoa</taxon>
        <taxon>Kinetoplastea</taxon>
        <taxon>Metakinetoplastina</taxon>
        <taxon>Trypanosomatida</taxon>
        <taxon>Trypanosomatidae</taxon>
        <taxon>Leishmaniinae</taxon>
        <taxon>Leishmania</taxon>
    </lineage>
</organism>
<dbReference type="EMBL" id="FR799586">
    <property type="protein sequence ID" value="CBZ30239.1"/>
    <property type="molecule type" value="Genomic_DNA"/>
</dbReference>
<evidence type="ECO:0000313" key="3">
    <source>
        <dbReference type="Proteomes" id="UP000007259"/>
    </source>
</evidence>
<name>E9B4S0_LEIMU</name>